<comment type="caution">
    <text evidence="2">The sequence shown here is derived from an EMBL/GenBank/DDBJ whole genome shotgun (WGS) entry which is preliminary data.</text>
</comment>
<dbReference type="Proteomes" id="UP000322110">
    <property type="component" value="Unassembled WGS sequence"/>
</dbReference>
<protein>
    <submittedName>
        <fullName evidence="2">Alpha/beta hydrolase</fullName>
    </submittedName>
</protein>
<dbReference type="Gene3D" id="3.40.50.1820">
    <property type="entry name" value="alpha/beta hydrolase"/>
    <property type="match status" value="1"/>
</dbReference>
<dbReference type="GO" id="GO:0016020">
    <property type="term" value="C:membrane"/>
    <property type="evidence" value="ECO:0007669"/>
    <property type="project" value="TreeGrafter"/>
</dbReference>
<keyword evidence="2" id="KW-0378">Hydrolase</keyword>
<gene>
    <name evidence="2" type="ORF">F0Q34_16850</name>
</gene>
<name>A0A5B2TE42_9PROT</name>
<dbReference type="InterPro" id="IPR029058">
    <property type="entry name" value="AB_hydrolase_fold"/>
</dbReference>
<dbReference type="Pfam" id="PF00561">
    <property type="entry name" value="Abhydrolase_1"/>
    <property type="match status" value="1"/>
</dbReference>
<evidence type="ECO:0000259" key="1">
    <source>
        <dbReference type="Pfam" id="PF00561"/>
    </source>
</evidence>
<dbReference type="PRINTS" id="PR00412">
    <property type="entry name" value="EPOXHYDRLASE"/>
</dbReference>
<dbReference type="PANTHER" id="PTHR43798:SF33">
    <property type="entry name" value="HYDROLASE, PUTATIVE (AFU_ORTHOLOGUE AFUA_2G14860)-RELATED"/>
    <property type="match status" value="1"/>
</dbReference>
<keyword evidence="3" id="KW-1185">Reference proteome</keyword>
<organism evidence="2 3">
    <name type="scientific">Teichococcus oryzae</name>
    <dbReference type="NCBI Taxonomy" id="1608942"/>
    <lineage>
        <taxon>Bacteria</taxon>
        <taxon>Pseudomonadati</taxon>
        <taxon>Pseudomonadota</taxon>
        <taxon>Alphaproteobacteria</taxon>
        <taxon>Acetobacterales</taxon>
        <taxon>Roseomonadaceae</taxon>
        <taxon>Roseomonas</taxon>
    </lineage>
</organism>
<dbReference type="EMBL" id="VUKA01000011">
    <property type="protein sequence ID" value="KAA2212138.1"/>
    <property type="molecule type" value="Genomic_DNA"/>
</dbReference>
<dbReference type="PANTHER" id="PTHR43798">
    <property type="entry name" value="MONOACYLGLYCEROL LIPASE"/>
    <property type="match status" value="1"/>
</dbReference>
<proteinExistence type="predicted"/>
<evidence type="ECO:0000313" key="3">
    <source>
        <dbReference type="Proteomes" id="UP000322110"/>
    </source>
</evidence>
<dbReference type="InterPro" id="IPR000639">
    <property type="entry name" value="Epox_hydrolase-like"/>
</dbReference>
<feature type="domain" description="AB hydrolase-1" evidence="1">
    <location>
        <begin position="102"/>
        <end position="343"/>
    </location>
</feature>
<reference evidence="2 3" key="1">
    <citation type="journal article" date="2015" name="Int. J. Syst. Evol. Microbiol.">
        <title>Roseomonas oryzae sp. nov., isolated from paddy rhizosphere soil.</title>
        <authorList>
            <person name="Ramaprasad E.V."/>
            <person name="Sasikala Ch."/>
            <person name="Ramana Ch.V."/>
        </authorList>
    </citation>
    <scope>NUCLEOTIDE SEQUENCE [LARGE SCALE GENOMIC DNA]</scope>
    <source>
        <strain evidence="2 3">KCTC 42542</strain>
    </source>
</reference>
<dbReference type="SUPFAM" id="SSF53474">
    <property type="entry name" value="alpha/beta-Hydrolases"/>
    <property type="match status" value="1"/>
</dbReference>
<dbReference type="InterPro" id="IPR050266">
    <property type="entry name" value="AB_hydrolase_sf"/>
</dbReference>
<dbReference type="PRINTS" id="PR00111">
    <property type="entry name" value="ABHYDROLASE"/>
</dbReference>
<evidence type="ECO:0000313" key="2">
    <source>
        <dbReference type="EMBL" id="KAA2212138.1"/>
    </source>
</evidence>
<dbReference type="AlphaFoldDB" id="A0A5B2TE42"/>
<accession>A0A5B2TE42</accession>
<dbReference type="GO" id="GO:0016787">
    <property type="term" value="F:hydrolase activity"/>
    <property type="evidence" value="ECO:0007669"/>
    <property type="project" value="UniProtKB-KW"/>
</dbReference>
<sequence length="361" mass="38755">MSEWRKSGRSGGMRDAMRRMEARPAGEHLRHPGLPEIGPPSAGRMRTFQMLGACGAALGLLAWANARAARRAERNWPPRGHVLKVHGVPLHVLEQGGGTRSIVLLHGNGAMAEDFAISGVMERLARRHHVLAFDRPGFGHSGRPSRMCWDAPHQAALLWEALGRLGLSRPVLVGHSWGALVALHMALQAPEGTGALVLLSGYVRPERRLDAAMASIPALPGLGKLLRHTVLPPLAHLLGGCLVRRIFAPQAVPPRFRHAFPWPLSLRPSALGASAAETACMHADAARLVGREEALNMPVMILAGLADRMVAARRHAVRLHHALPGSRLRLFPGGGHMLHHSHPDAVVDAIEAVLAEAGSHA</sequence>
<dbReference type="InterPro" id="IPR000073">
    <property type="entry name" value="AB_hydrolase_1"/>
</dbReference>